<dbReference type="GO" id="GO:0016787">
    <property type="term" value="F:hydrolase activity"/>
    <property type="evidence" value="ECO:0007669"/>
    <property type="project" value="UniProtKB-KW"/>
</dbReference>
<reference evidence="3 4" key="1">
    <citation type="submission" date="2020-08" db="EMBL/GenBank/DDBJ databases">
        <title>Genome public.</title>
        <authorList>
            <person name="Liu C."/>
            <person name="Sun Q."/>
        </authorList>
    </citation>
    <scope>NUCLEOTIDE SEQUENCE [LARGE SCALE GENOMIC DNA]</scope>
    <source>
        <strain evidence="3 4">NSJ-26</strain>
    </source>
</reference>
<evidence type="ECO:0000313" key="4">
    <source>
        <dbReference type="Proteomes" id="UP000601522"/>
    </source>
</evidence>
<dbReference type="Pfam" id="PF07859">
    <property type="entry name" value="Abhydrolase_3"/>
    <property type="match status" value="1"/>
</dbReference>
<protein>
    <submittedName>
        <fullName evidence="3">Alpha/beta hydrolase</fullName>
    </submittedName>
</protein>
<gene>
    <name evidence="3" type="ORF">H8689_07510</name>
</gene>
<dbReference type="Proteomes" id="UP000601522">
    <property type="component" value="Unassembled WGS sequence"/>
</dbReference>
<dbReference type="AlphaFoldDB" id="A0A926EW45"/>
<proteinExistence type="predicted"/>
<evidence type="ECO:0000259" key="2">
    <source>
        <dbReference type="Pfam" id="PF07859"/>
    </source>
</evidence>
<evidence type="ECO:0000313" key="3">
    <source>
        <dbReference type="EMBL" id="MBC8590958.1"/>
    </source>
</evidence>
<dbReference type="Gene3D" id="3.40.50.1820">
    <property type="entry name" value="alpha/beta hydrolase"/>
    <property type="match status" value="1"/>
</dbReference>
<evidence type="ECO:0000256" key="1">
    <source>
        <dbReference type="ARBA" id="ARBA00022801"/>
    </source>
</evidence>
<organism evidence="3 4">
    <name type="scientific">Wansuia hejianensis</name>
    <dbReference type="NCBI Taxonomy" id="2763667"/>
    <lineage>
        <taxon>Bacteria</taxon>
        <taxon>Bacillati</taxon>
        <taxon>Bacillota</taxon>
        <taxon>Clostridia</taxon>
        <taxon>Lachnospirales</taxon>
        <taxon>Lachnospiraceae</taxon>
        <taxon>Wansuia</taxon>
    </lineage>
</organism>
<keyword evidence="4" id="KW-1185">Reference proteome</keyword>
<dbReference type="PANTHER" id="PTHR48081:SF8">
    <property type="entry name" value="ALPHA_BETA HYDROLASE FOLD-3 DOMAIN-CONTAINING PROTEIN-RELATED"/>
    <property type="match status" value="1"/>
</dbReference>
<name>A0A926EW45_9FIRM</name>
<feature type="domain" description="Alpha/beta hydrolase fold-3" evidence="2">
    <location>
        <begin position="71"/>
        <end position="281"/>
    </location>
</feature>
<keyword evidence="1 3" id="KW-0378">Hydrolase</keyword>
<accession>A0A926EW45</accession>
<dbReference type="InterPro" id="IPR013094">
    <property type="entry name" value="AB_hydrolase_3"/>
</dbReference>
<dbReference type="PANTHER" id="PTHR48081">
    <property type="entry name" value="AB HYDROLASE SUPERFAMILY PROTEIN C4A8.06C"/>
    <property type="match status" value="1"/>
</dbReference>
<dbReference type="InterPro" id="IPR050300">
    <property type="entry name" value="GDXG_lipolytic_enzyme"/>
</dbReference>
<comment type="caution">
    <text evidence="3">The sequence shown here is derived from an EMBL/GenBank/DDBJ whole genome shotgun (WGS) entry which is preliminary data.</text>
</comment>
<sequence length="305" mass="34775">MNNIRKKLLKIISKPHINLKKNYKAYRKLLEIINPPLKPLYKTFDHKIMVGQREIPVRAFFPKKESYSQILVFFHGGGWVTGNIDTYTGICANMANETNSLVISIDYRLAPENPFPAGVEDCYYATKEIFSYLDLFNLKSNDIILIGDSAGGNLAAVVSLMARDRGEFFPKKQILIYPATNSDHSENSPYSSIVENGKDYFLTSKRIQDYMDLYIADEKDRLSPYVAPILAKDLSNQPKTLIVTCEFDPLRDEGEAYGQKLKDFGNSVKVHRISNAIHGFIANPLANEHINQLYKYINDFLNEDK</sequence>
<dbReference type="RefSeq" id="WP_249323797.1">
    <property type="nucleotide sequence ID" value="NZ_JACRTK010000003.1"/>
</dbReference>
<dbReference type="InterPro" id="IPR029058">
    <property type="entry name" value="AB_hydrolase_fold"/>
</dbReference>
<dbReference type="SUPFAM" id="SSF53474">
    <property type="entry name" value="alpha/beta-Hydrolases"/>
    <property type="match status" value="1"/>
</dbReference>
<dbReference type="EMBL" id="JACRTK010000003">
    <property type="protein sequence ID" value="MBC8590958.1"/>
    <property type="molecule type" value="Genomic_DNA"/>
</dbReference>